<dbReference type="InterPro" id="IPR015422">
    <property type="entry name" value="PyrdxlP-dep_Trfase_small"/>
</dbReference>
<evidence type="ECO:0000259" key="5">
    <source>
        <dbReference type="Pfam" id="PF00266"/>
    </source>
</evidence>
<evidence type="ECO:0000256" key="4">
    <source>
        <dbReference type="RuleBase" id="RU004504"/>
    </source>
</evidence>
<evidence type="ECO:0000256" key="3">
    <source>
        <dbReference type="RuleBase" id="RU004075"/>
    </source>
</evidence>
<dbReference type="PROSITE" id="PS00595">
    <property type="entry name" value="AA_TRANSFER_CLASS_5"/>
    <property type="match status" value="1"/>
</dbReference>
<keyword evidence="6" id="KW-0808">Transferase</keyword>
<dbReference type="SUPFAM" id="SSF53383">
    <property type="entry name" value="PLP-dependent transferases"/>
    <property type="match status" value="1"/>
</dbReference>
<dbReference type="InterPro" id="IPR015421">
    <property type="entry name" value="PyrdxlP-dep_Trfase_major"/>
</dbReference>
<comment type="similarity">
    <text evidence="3">Belongs to the class-V pyridoxal-phosphate-dependent aminotransferase family.</text>
</comment>
<keyword evidence="7" id="KW-1185">Reference proteome</keyword>
<evidence type="ECO:0000256" key="1">
    <source>
        <dbReference type="ARBA" id="ARBA00001933"/>
    </source>
</evidence>
<protein>
    <submittedName>
        <fullName evidence="6">Aminotransferase class V-fold PLP-dependent enzyme</fullName>
    </submittedName>
</protein>
<dbReference type="EMBL" id="BAABFO010000003">
    <property type="protein sequence ID" value="GAA4325981.1"/>
    <property type="molecule type" value="Genomic_DNA"/>
</dbReference>
<dbReference type="Proteomes" id="UP001501671">
    <property type="component" value="Unassembled WGS sequence"/>
</dbReference>
<evidence type="ECO:0000313" key="6">
    <source>
        <dbReference type="EMBL" id="GAA4325981.1"/>
    </source>
</evidence>
<proteinExistence type="inferred from homology"/>
<dbReference type="GO" id="GO:0008483">
    <property type="term" value="F:transaminase activity"/>
    <property type="evidence" value="ECO:0007669"/>
    <property type="project" value="UniProtKB-KW"/>
</dbReference>
<reference evidence="7" key="1">
    <citation type="journal article" date="2019" name="Int. J. Syst. Evol. Microbiol.">
        <title>The Global Catalogue of Microorganisms (GCM) 10K type strain sequencing project: providing services to taxonomists for standard genome sequencing and annotation.</title>
        <authorList>
            <consortium name="The Broad Institute Genomics Platform"/>
            <consortium name="The Broad Institute Genome Sequencing Center for Infectious Disease"/>
            <person name="Wu L."/>
            <person name="Ma J."/>
        </authorList>
    </citation>
    <scope>NUCLEOTIDE SEQUENCE [LARGE SCALE GENOMIC DNA]</scope>
    <source>
        <strain evidence="7">JCM 17666</strain>
    </source>
</reference>
<dbReference type="Gene3D" id="3.90.1150.10">
    <property type="entry name" value="Aspartate Aminotransferase, domain 1"/>
    <property type="match status" value="1"/>
</dbReference>
<organism evidence="6 7">
    <name type="scientific">Pigmentiphaga soli</name>
    <dbReference type="NCBI Taxonomy" id="1007095"/>
    <lineage>
        <taxon>Bacteria</taxon>
        <taxon>Pseudomonadati</taxon>
        <taxon>Pseudomonadota</taxon>
        <taxon>Betaproteobacteria</taxon>
        <taxon>Burkholderiales</taxon>
        <taxon>Alcaligenaceae</taxon>
        <taxon>Pigmentiphaga</taxon>
    </lineage>
</organism>
<dbReference type="Pfam" id="PF00266">
    <property type="entry name" value="Aminotran_5"/>
    <property type="match status" value="1"/>
</dbReference>
<evidence type="ECO:0000313" key="7">
    <source>
        <dbReference type="Proteomes" id="UP001501671"/>
    </source>
</evidence>
<dbReference type="InterPro" id="IPR020578">
    <property type="entry name" value="Aminotrans_V_PyrdxlP_BS"/>
</dbReference>
<accession>A0ABP8GKB5</accession>
<dbReference type="InterPro" id="IPR000192">
    <property type="entry name" value="Aminotrans_V_dom"/>
</dbReference>
<gene>
    <name evidence="6" type="ORF">GCM10023144_08870</name>
</gene>
<comment type="cofactor">
    <cofactor evidence="1 4">
        <name>pyridoxal 5'-phosphate</name>
        <dbReference type="ChEBI" id="CHEBI:597326"/>
    </cofactor>
</comment>
<keyword evidence="6" id="KW-0032">Aminotransferase</keyword>
<dbReference type="Gene3D" id="3.40.640.10">
    <property type="entry name" value="Type I PLP-dependent aspartate aminotransferase-like (Major domain)"/>
    <property type="match status" value="1"/>
</dbReference>
<name>A0ABP8GKB5_9BURK</name>
<evidence type="ECO:0000256" key="2">
    <source>
        <dbReference type="ARBA" id="ARBA00022898"/>
    </source>
</evidence>
<dbReference type="InterPro" id="IPR015424">
    <property type="entry name" value="PyrdxlP-dep_Trfase"/>
</dbReference>
<comment type="caution">
    <text evidence="6">The sequence shown here is derived from an EMBL/GenBank/DDBJ whole genome shotgun (WGS) entry which is preliminary data.</text>
</comment>
<feature type="domain" description="Aminotransferase class V" evidence="5">
    <location>
        <begin position="20"/>
        <end position="378"/>
    </location>
</feature>
<dbReference type="RefSeq" id="WP_345246735.1">
    <property type="nucleotide sequence ID" value="NZ_BAABFO010000003.1"/>
</dbReference>
<dbReference type="PANTHER" id="PTHR43586:SF15">
    <property type="entry name" value="BLR3095 PROTEIN"/>
    <property type="match status" value="1"/>
</dbReference>
<dbReference type="PANTHER" id="PTHR43586">
    <property type="entry name" value="CYSTEINE DESULFURASE"/>
    <property type="match status" value="1"/>
</dbReference>
<keyword evidence="2" id="KW-0663">Pyridoxal phosphate</keyword>
<sequence length="388" mass="42993">MTQPITAFRSHFPVFDEMTYIDVGSRSPLPKPTFDKLDAYLRQCMLGQIDKSRLFELTEDTRARFARLIHAETEEVTFTKNISEGLNVFSSSLNWQAGDNVIICPELEHPNNVYHWLALARRGVDVRTVAAANGEIPVDDIIARIDSRTRAVSVSTVTFCPGFRTNLKLLGQACRASGALLVVDAAQSIGILDIDVHALNVDVLAASTQKGLLALYGMGFLYVRRDLAEAMTPAYLARFSVKLDSSDSHESDLGDGAITFMPGAMRFDLGNYNFPAVVAVHNSLGLIEELGIQNIDRYVSQLTRTFATALREIGVAVFGREEADLAHTVSVGSYGVDRPDVTRLFEALDANKVRACMRRNMIRFTLHAYNNENDIDKVIEVASKTLRR</sequence>